<dbReference type="Gene3D" id="2.30.130.30">
    <property type="entry name" value="Hypothetical protein"/>
    <property type="match status" value="1"/>
</dbReference>
<accession>A0A1I7B6B3</accession>
<dbReference type="Proteomes" id="UP000198844">
    <property type="component" value="Unassembled WGS sequence"/>
</dbReference>
<organism evidence="2 3">
    <name type="scientific">Paraburkholderia aspalathi</name>
    <dbReference type="NCBI Taxonomy" id="1324617"/>
    <lineage>
        <taxon>Bacteria</taxon>
        <taxon>Pseudomonadati</taxon>
        <taxon>Pseudomonadota</taxon>
        <taxon>Betaproteobacteria</taxon>
        <taxon>Burkholderiales</taxon>
        <taxon>Burkholderiaceae</taxon>
        <taxon>Paraburkholderia</taxon>
    </lineage>
</organism>
<dbReference type="Pfam" id="PF04266">
    <property type="entry name" value="ASCH"/>
    <property type="match status" value="1"/>
</dbReference>
<gene>
    <name evidence="2" type="ORF">SAMN05192563_1004210</name>
</gene>
<dbReference type="SUPFAM" id="SSF88697">
    <property type="entry name" value="PUA domain-like"/>
    <property type="match status" value="1"/>
</dbReference>
<proteinExistence type="predicted"/>
<name>A0A1I7B6B3_9BURK</name>
<dbReference type="CDD" id="cd06554">
    <property type="entry name" value="ASCH_ASC-1_like"/>
    <property type="match status" value="1"/>
</dbReference>
<evidence type="ECO:0000313" key="2">
    <source>
        <dbReference type="EMBL" id="SFT82634.1"/>
    </source>
</evidence>
<feature type="domain" description="ASCH" evidence="1">
    <location>
        <begin position="14"/>
        <end position="91"/>
    </location>
</feature>
<dbReference type="RefSeq" id="WP_093633827.1">
    <property type="nucleotide sequence ID" value="NZ_FPBH01000004.1"/>
</dbReference>
<evidence type="ECO:0000313" key="3">
    <source>
        <dbReference type="Proteomes" id="UP000198844"/>
    </source>
</evidence>
<dbReference type="InterPro" id="IPR007374">
    <property type="entry name" value="ASCH_domain"/>
</dbReference>
<dbReference type="AlphaFoldDB" id="A0A1I7B6B3"/>
<dbReference type="InterPro" id="IPR015947">
    <property type="entry name" value="PUA-like_sf"/>
</dbReference>
<protein>
    <submittedName>
        <fullName evidence="2">ASCH domain-containing protein</fullName>
    </submittedName>
</protein>
<evidence type="ECO:0000259" key="1">
    <source>
        <dbReference type="Pfam" id="PF04266"/>
    </source>
</evidence>
<sequence>MNLSTDPERPQVALSIRQPWAELIVSGRKTIEVRTWTTDYRGAVFIHASKSVAEEFVPLFPDVIPTYLGGLIGIVNVVSVESFSQATWSRLRPGHLVPGPMPKGAFGWKLEKAKRLVHPLPVRGQLGLFPLSEQVLSQVQLKGGFKGEAQQRD</sequence>
<reference evidence="2 3" key="1">
    <citation type="submission" date="2016-10" db="EMBL/GenBank/DDBJ databases">
        <authorList>
            <person name="de Groot N.N."/>
        </authorList>
    </citation>
    <scope>NUCLEOTIDE SEQUENCE [LARGE SCALE GENOMIC DNA]</scope>
    <source>
        <strain evidence="2 3">LMG 27731</strain>
    </source>
</reference>
<dbReference type="OrthoDB" id="359066at2"/>
<dbReference type="EMBL" id="FPBH01000004">
    <property type="protein sequence ID" value="SFT82634.1"/>
    <property type="molecule type" value="Genomic_DNA"/>
</dbReference>